<feature type="non-terminal residue" evidence="2">
    <location>
        <position position="90"/>
    </location>
</feature>
<keyword evidence="1" id="KW-0175">Coiled coil</keyword>
<dbReference type="AlphaFoldDB" id="X1HKR7"/>
<name>X1HKR7_9ZZZZ</name>
<protein>
    <submittedName>
        <fullName evidence="2">Uncharacterized protein</fullName>
    </submittedName>
</protein>
<reference evidence="2" key="1">
    <citation type="journal article" date="2014" name="Front. Microbiol.">
        <title>High frequency of phylogenetically diverse reductive dehalogenase-homologous genes in deep subseafloor sedimentary metagenomes.</title>
        <authorList>
            <person name="Kawai M."/>
            <person name="Futagami T."/>
            <person name="Toyoda A."/>
            <person name="Takaki Y."/>
            <person name="Nishi S."/>
            <person name="Hori S."/>
            <person name="Arai W."/>
            <person name="Tsubouchi T."/>
            <person name="Morono Y."/>
            <person name="Uchiyama I."/>
            <person name="Ito T."/>
            <person name="Fujiyama A."/>
            <person name="Inagaki F."/>
            <person name="Takami H."/>
        </authorList>
    </citation>
    <scope>NUCLEOTIDE SEQUENCE</scope>
    <source>
        <strain evidence="2">Expedition CK06-06</strain>
    </source>
</reference>
<accession>X1HKR7</accession>
<evidence type="ECO:0000256" key="1">
    <source>
        <dbReference type="SAM" id="Coils"/>
    </source>
</evidence>
<evidence type="ECO:0000313" key="2">
    <source>
        <dbReference type="EMBL" id="GAH57645.1"/>
    </source>
</evidence>
<gene>
    <name evidence="2" type="ORF">S03H2_30630</name>
</gene>
<feature type="coiled-coil region" evidence="1">
    <location>
        <begin position="30"/>
        <end position="57"/>
    </location>
</feature>
<organism evidence="2">
    <name type="scientific">marine sediment metagenome</name>
    <dbReference type="NCBI Taxonomy" id="412755"/>
    <lineage>
        <taxon>unclassified sequences</taxon>
        <taxon>metagenomes</taxon>
        <taxon>ecological metagenomes</taxon>
    </lineage>
</organism>
<comment type="caution">
    <text evidence="2">The sequence shown here is derived from an EMBL/GenBank/DDBJ whole genome shotgun (WGS) entry which is preliminary data.</text>
</comment>
<sequence length="90" mass="10600">MSKKVSKEVIEGTKPLEIDEIIEPKDEFDLSALKSDIANAEKERQELIQEKLIKQADFQKESENFQEKTEKAQNFNEWLVEFLEFLFSFA</sequence>
<proteinExistence type="predicted"/>
<dbReference type="EMBL" id="BARU01018538">
    <property type="protein sequence ID" value="GAH57645.1"/>
    <property type="molecule type" value="Genomic_DNA"/>
</dbReference>